<evidence type="ECO:0000256" key="2">
    <source>
        <dbReference type="SAM" id="Phobius"/>
    </source>
</evidence>
<keyword evidence="4" id="KW-1185">Reference proteome</keyword>
<reference evidence="3 4" key="1">
    <citation type="submission" date="2020-04" db="EMBL/GenBank/DDBJ databases">
        <title>Perkinsus olseni comparative genomics.</title>
        <authorList>
            <person name="Bogema D.R."/>
        </authorList>
    </citation>
    <scope>NUCLEOTIDE SEQUENCE [LARGE SCALE GENOMIC DNA]</scope>
    <source>
        <strain evidence="3 4">ATCC PRA-207</strain>
    </source>
</reference>
<feature type="transmembrane region" description="Helical" evidence="2">
    <location>
        <begin position="171"/>
        <end position="194"/>
    </location>
</feature>
<name>A0A7J6N417_PEROL</name>
<feature type="non-terminal residue" evidence="3">
    <location>
        <position position="395"/>
    </location>
</feature>
<sequence>SRQSVWLLTTRYVMLLKPYPASLFLSIFWAPVVSICATVFYKRFGPEPIMPHGNHTSTSLRRSALSFMVYASVVCTVNANHSAIKSVVQSLHSYNFPAEVDSEGLALLAFMAWFVTMFAAFFGYWITRTTRIGFGVSGRFSRMAVGEDMIESPWGALAEQSALTVMAFDSLSLLSAFQWGGVYMGSFVLLVGSWALRFTLIYVVGCVIFATTVVGGVSWLCRTFIPSDAEKTMYTASVLPLRSQEMPILRPDSSVTDTMQTSKLTLSAPPAARQPGKRLTATRSLSSLEVPREELSYLENSSSPPKLPRVSSGVDLRLTHYQAMRNAIDARNSLVLGAGLYRLSRRRAAIPGYGGFIPCKDSANVLGCSYRRANLVASEIMERLNPHLPPAESLC</sequence>
<comment type="caution">
    <text evidence="3">The sequence shown here is derived from an EMBL/GenBank/DDBJ whole genome shotgun (WGS) entry which is preliminary data.</text>
</comment>
<evidence type="ECO:0000256" key="1">
    <source>
        <dbReference type="SAM" id="MobiDB-lite"/>
    </source>
</evidence>
<dbReference type="EMBL" id="JABANO010041444">
    <property type="protein sequence ID" value="KAF4678668.1"/>
    <property type="molecule type" value="Genomic_DNA"/>
</dbReference>
<gene>
    <name evidence="3" type="ORF">FOZ63_027373</name>
</gene>
<feature type="transmembrane region" description="Helical" evidence="2">
    <location>
        <begin position="200"/>
        <end position="221"/>
    </location>
</feature>
<keyword evidence="2" id="KW-0812">Transmembrane</keyword>
<protein>
    <submittedName>
        <fullName evidence="3">Uncharacterized protein</fullName>
    </submittedName>
</protein>
<feature type="transmembrane region" description="Helical" evidence="2">
    <location>
        <begin position="104"/>
        <end position="126"/>
    </location>
</feature>
<evidence type="ECO:0000313" key="3">
    <source>
        <dbReference type="EMBL" id="KAF4678668.1"/>
    </source>
</evidence>
<feature type="region of interest" description="Disordered" evidence="1">
    <location>
        <begin position="264"/>
        <end position="283"/>
    </location>
</feature>
<proteinExistence type="predicted"/>
<keyword evidence="2" id="KW-0472">Membrane</keyword>
<keyword evidence="2" id="KW-1133">Transmembrane helix</keyword>
<dbReference type="AlphaFoldDB" id="A0A7J6N417"/>
<organism evidence="3 4">
    <name type="scientific">Perkinsus olseni</name>
    <name type="common">Perkinsus atlanticus</name>
    <dbReference type="NCBI Taxonomy" id="32597"/>
    <lineage>
        <taxon>Eukaryota</taxon>
        <taxon>Sar</taxon>
        <taxon>Alveolata</taxon>
        <taxon>Perkinsozoa</taxon>
        <taxon>Perkinsea</taxon>
        <taxon>Perkinsida</taxon>
        <taxon>Perkinsidae</taxon>
        <taxon>Perkinsus</taxon>
    </lineage>
</organism>
<evidence type="ECO:0000313" key="4">
    <source>
        <dbReference type="Proteomes" id="UP000553632"/>
    </source>
</evidence>
<accession>A0A7J6N417</accession>
<feature type="transmembrane region" description="Helical" evidence="2">
    <location>
        <begin position="20"/>
        <end position="41"/>
    </location>
</feature>
<dbReference type="Proteomes" id="UP000553632">
    <property type="component" value="Unassembled WGS sequence"/>
</dbReference>